<dbReference type="InterPro" id="IPR001242">
    <property type="entry name" value="Condensation_dom"/>
</dbReference>
<keyword evidence="4" id="KW-1185">Reference proteome</keyword>
<dbReference type="GO" id="GO:0044550">
    <property type="term" value="P:secondary metabolite biosynthetic process"/>
    <property type="evidence" value="ECO:0007669"/>
    <property type="project" value="TreeGrafter"/>
</dbReference>
<organism evidence="3 4">
    <name type="scientific">Acrocarpospora phusangensis</name>
    <dbReference type="NCBI Taxonomy" id="1070424"/>
    <lineage>
        <taxon>Bacteria</taxon>
        <taxon>Bacillati</taxon>
        <taxon>Actinomycetota</taxon>
        <taxon>Actinomycetes</taxon>
        <taxon>Streptosporangiales</taxon>
        <taxon>Streptosporangiaceae</taxon>
        <taxon>Acrocarpospora</taxon>
    </lineage>
</organism>
<dbReference type="PANTHER" id="PTHR45527:SF1">
    <property type="entry name" value="FATTY ACID SYNTHASE"/>
    <property type="match status" value="1"/>
</dbReference>
<evidence type="ECO:0000259" key="2">
    <source>
        <dbReference type="Pfam" id="PF00668"/>
    </source>
</evidence>
<accession>A0A919QH94</accession>
<evidence type="ECO:0000313" key="3">
    <source>
        <dbReference type="EMBL" id="GIH28766.1"/>
    </source>
</evidence>
<dbReference type="GO" id="GO:0003824">
    <property type="term" value="F:catalytic activity"/>
    <property type="evidence" value="ECO:0007669"/>
    <property type="project" value="InterPro"/>
</dbReference>
<comment type="caution">
    <text evidence="3">The sequence shown here is derived from an EMBL/GenBank/DDBJ whole genome shotgun (WGS) entry which is preliminary data.</text>
</comment>
<dbReference type="EMBL" id="BOOA01000094">
    <property type="protein sequence ID" value="GIH28766.1"/>
    <property type="molecule type" value="Genomic_DNA"/>
</dbReference>
<reference evidence="3" key="1">
    <citation type="submission" date="2021-01" db="EMBL/GenBank/DDBJ databases">
        <title>Whole genome shotgun sequence of Acrocarpospora phusangensis NBRC 108782.</title>
        <authorList>
            <person name="Komaki H."/>
            <person name="Tamura T."/>
        </authorList>
    </citation>
    <scope>NUCLEOTIDE SEQUENCE</scope>
    <source>
        <strain evidence="3">NBRC 108782</strain>
    </source>
</reference>
<dbReference type="Pfam" id="PF00668">
    <property type="entry name" value="Condensation"/>
    <property type="match status" value="1"/>
</dbReference>
<evidence type="ECO:0000256" key="1">
    <source>
        <dbReference type="SAM" id="MobiDB-lite"/>
    </source>
</evidence>
<evidence type="ECO:0000313" key="4">
    <source>
        <dbReference type="Proteomes" id="UP000640052"/>
    </source>
</evidence>
<feature type="compositionally biased region" description="Basic and acidic residues" evidence="1">
    <location>
        <begin position="22"/>
        <end position="32"/>
    </location>
</feature>
<sequence>MPTGDLLGRLIALEPAARREFLRRTQDGDRESGVPARPRPSRFPAFPAQQSQWFLWRMAPADPAYHVPACYDIRGPLRVDVLAEAVAALVARHEILRTGFDVAGSELQQVVHERMRVPVEMSRVSGRNQALPAAESAVEEAFDLLRGPLLRVRVWQYGPQRFLLLTVFHHIVIDERGSEIFEAELGELYRAAVQDRSAALAPLAAQCGDLALRHSAHDRDTGIAYWREHLTGSVPTSLPGDRPARPAERLPGAVVLHPLPPGSGQRTADLAAELGVTPFAVVAAAFADYLARFAGDSDVVFGTPVSCREEPGADALVGYFLNTLALRLPVPPGGGFAELAVEAQRVITRGLRHRHVAFADIVEATGRIAGPFRNPLFDVLLVYLQGESADRCLRLTDDVVVARHVLPPRSAFPYLAFMVLHQGQDLTLLVRYPVDHYDDATVRRHAADLADAFHHKLIGR</sequence>
<dbReference type="SUPFAM" id="SSF52777">
    <property type="entry name" value="CoA-dependent acyltransferases"/>
    <property type="match status" value="2"/>
</dbReference>
<dbReference type="InterPro" id="IPR023213">
    <property type="entry name" value="CAT-like_dom_sf"/>
</dbReference>
<dbReference type="PANTHER" id="PTHR45527">
    <property type="entry name" value="NONRIBOSOMAL PEPTIDE SYNTHETASE"/>
    <property type="match status" value="1"/>
</dbReference>
<gene>
    <name evidence="3" type="ORF">Aph01nite_70760</name>
</gene>
<dbReference type="GO" id="GO:0008610">
    <property type="term" value="P:lipid biosynthetic process"/>
    <property type="evidence" value="ECO:0007669"/>
    <property type="project" value="UniProtKB-ARBA"/>
</dbReference>
<dbReference type="Proteomes" id="UP000640052">
    <property type="component" value="Unassembled WGS sequence"/>
</dbReference>
<dbReference type="GO" id="GO:0005737">
    <property type="term" value="C:cytoplasm"/>
    <property type="evidence" value="ECO:0007669"/>
    <property type="project" value="TreeGrafter"/>
</dbReference>
<name>A0A919QH94_9ACTN</name>
<dbReference type="GO" id="GO:0043041">
    <property type="term" value="P:amino acid activation for nonribosomal peptide biosynthetic process"/>
    <property type="evidence" value="ECO:0007669"/>
    <property type="project" value="TreeGrafter"/>
</dbReference>
<dbReference type="Gene3D" id="3.30.559.10">
    <property type="entry name" value="Chloramphenicol acetyltransferase-like domain"/>
    <property type="match status" value="1"/>
</dbReference>
<dbReference type="AlphaFoldDB" id="A0A919QH94"/>
<feature type="region of interest" description="Disordered" evidence="1">
    <location>
        <begin position="22"/>
        <end position="44"/>
    </location>
</feature>
<proteinExistence type="predicted"/>
<dbReference type="RefSeq" id="WP_204045385.1">
    <property type="nucleotide sequence ID" value="NZ_BOOA01000094.1"/>
</dbReference>
<feature type="domain" description="Condensation" evidence="2">
    <location>
        <begin position="44"/>
        <end position="450"/>
    </location>
</feature>
<dbReference type="Gene3D" id="3.30.559.30">
    <property type="entry name" value="Nonribosomal peptide synthetase, condensation domain"/>
    <property type="match status" value="1"/>
</dbReference>
<protein>
    <recommendedName>
        <fullName evidence="2">Condensation domain-containing protein</fullName>
    </recommendedName>
</protein>
<dbReference type="GO" id="GO:0031177">
    <property type="term" value="F:phosphopantetheine binding"/>
    <property type="evidence" value="ECO:0007669"/>
    <property type="project" value="TreeGrafter"/>
</dbReference>